<feature type="signal peptide" evidence="1">
    <location>
        <begin position="1"/>
        <end position="17"/>
    </location>
</feature>
<dbReference type="EMBL" id="SKBQ01000076">
    <property type="protein sequence ID" value="TPX08610.1"/>
    <property type="molecule type" value="Genomic_DNA"/>
</dbReference>
<dbReference type="Gene3D" id="3.40.50.1110">
    <property type="entry name" value="SGNH hydrolase"/>
    <property type="match status" value="1"/>
</dbReference>
<dbReference type="AlphaFoldDB" id="A0A507AWG8"/>
<dbReference type="PANTHER" id="PTHR37981:SF1">
    <property type="entry name" value="SGNH HYDROLASE-TYPE ESTERASE DOMAIN-CONTAINING PROTEIN"/>
    <property type="match status" value="1"/>
</dbReference>
<evidence type="ECO:0000256" key="1">
    <source>
        <dbReference type="SAM" id="SignalP"/>
    </source>
</evidence>
<dbReference type="InParanoid" id="A0A507AWG8"/>
<dbReference type="PANTHER" id="PTHR37981">
    <property type="entry name" value="LIPASE 2"/>
    <property type="match status" value="1"/>
</dbReference>
<evidence type="ECO:0000313" key="2">
    <source>
        <dbReference type="EMBL" id="TPX08610.1"/>
    </source>
</evidence>
<dbReference type="SUPFAM" id="SSF52266">
    <property type="entry name" value="SGNH hydrolase"/>
    <property type="match status" value="1"/>
</dbReference>
<gene>
    <name evidence="2" type="ORF">E0L32_009949</name>
</gene>
<dbReference type="RefSeq" id="XP_030990321.1">
    <property type="nucleotide sequence ID" value="XM_031144967.1"/>
</dbReference>
<accession>A0A507AWG8</accession>
<dbReference type="CDD" id="cd01823">
    <property type="entry name" value="SEST_like"/>
    <property type="match status" value="1"/>
</dbReference>
<feature type="chain" id="PRO_5021348437" evidence="1">
    <location>
        <begin position="18"/>
        <end position="402"/>
    </location>
</feature>
<comment type="caution">
    <text evidence="2">The sequence shown here is derived from an EMBL/GenBank/DDBJ whole genome shotgun (WGS) entry which is preliminary data.</text>
</comment>
<dbReference type="OrthoDB" id="21678at2759"/>
<dbReference type="GO" id="GO:0016788">
    <property type="term" value="F:hydrolase activity, acting on ester bonds"/>
    <property type="evidence" value="ECO:0007669"/>
    <property type="project" value="InterPro"/>
</dbReference>
<dbReference type="InterPro" id="IPR036514">
    <property type="entry name" value="SGNH_hydro_sf"/>
</dbReference>
<reference evidence="2 3" key="1">
    <citation type="submission" date="2019-06" db="EMBL/GenBank/DDBJ databases">
        <title>Draft genome sequence of the filamentous fungus Phialemoniopsis curvata isolated from diesel fuel.</title>
        <authorList>
            <person name="Varaljay V.A."/>
            <person name="Lyon W.J."/>
            <person name="Crouch A.L."/>
            <person name="Drake C.E."/>
            <person name="Hollomon J.M."/>
            <person name="Nadeau L.J."/>
            <person name="Nunn H.S."/>
            <person name="Stevenson B.S."/>
            <person name="Bojanowski C.L."/>
            <person name="Crookes-Goodson W.J."/>
        </authorList>
    </citation>
    <scope>NUCLEOTIDE SEQUENCE [LARGE SCALE GENOMIC DNA]</scope>
    <source>
        <strain evidence="2 3">D216</strain>
    </source>
</reference>
<proteinExistence type="predicted"/>
<dbReference type="Proteomes" id="UP000319257">
    <property type="component" value="Unassembled WGS sequence"/>
</dbReference>
<protein>
    <submittedName>
        <fullName evidence="2">Uncharacterized protein</fullName>
    </submittedName>
</protein>
<keyword evidence="3" id="KW-1185">Reference proteome</keyword>
<dbReference type="STRING" id="1093900.A0A507AWG8"/>
<sequence>MFVFSVIIGLLAALGYASPLLIPHINSDQNDNSTTFKYAALGDSFASGIGAGLWVPDDENNTIDGRNNICARMTKSYPYYVKESFSERVLTEFDFIACSGDVLDDIDDQVTKVNNTKKDFVSLSISGNDFGFGDVVRYCVYPFKGMTDAPSDFQKACDDRLSQAEAKIGDASIWARYREQIQLIQDKILLPSPTGHLYITGYARFFSPEGRDGDECDRKNFFSFCQWDIPCKWVFPLKMRWATRQKMNELVLEVNARIQAEVIEPLGGNSSGLHFIDVDPNFEGRRFCEPGKTIWGDNDGDVWFHHLFSELEELGEWFGPASPGAQLVANGTPQAKGMSLQELLSQTQPGGTPVDDIDLRWFWDKFQQSSVFHPKKYAHQVTAGNITARMAEDSFFSGVFRK</sequence>
<dbReference type="InterPro" id="IPR037460">
    <property type="entry name" value="SEST-like"/>
</dbReference>
<name>A0A507AWG8_9PEZI</name>
<keyword evidence="1" id="KW-0732">Signal</keyword>
<organism evidence="2 3">
    <name type="scientific">Thyridium curvatum</name>
    <dbReference type="NCBI Taxonomy" id="1093900"/>
    <lineage>
        <taxon>Eukaryota</taxon>
        <taxon>Fungi</taxon>
        <taxon>Dikarya</taxon>
        <taxon>Ascomycota</taxon>
        <taxon>Pezizomycotina</taxon>
        <taxon>Sordariomycetes</taxon>
        <taxon>Sordariomycetidae</taxon>
        <taxon>Thyridiales</taxon>
        <taxon>Thyridiaceae</taxon>
        <taxon>Thyridium</taxon>
    </lineage>
</organism>
<evidence type="ECO:0000313" key="3">
    <source>
        <dbReference type="Proteomes" id="UP000319257"/>
    </source>
</evidence>
<dbReference type="GeneID" id="41977396"/>
<dbReference type="GO" id="GO:0006629">
    <property type="term" value="P:lipid metabolic process"/>
    <property type="evidence" value="ECO:0007669"/>
    <property type="project" value="TreeGrafter"/>
</dbReference>